<organism evidence="3 4">
    <name type="scientific">Plectus sambesii</name>
    <dbReference type="NCBI Taxonomy" id="2011161"/>
    <lineage>
        <taxon>Eukaryota</taxon>
        <taxon>Metazoa</taxon>
        <taxon>Ecdysozoa</taxon>
        <taxon>Nematoda</taxon>
        <taxon>Chromadorea</taxon>
        <taxon>Plectida</taxon>
        <taxon>Plectina</taxon>
        <taxon>Plectoidea</taxon>
        <taxon>Plectidae</taxon>
        <taxon>Plectus</taxon>
    </lineage>
</organism>
<sequence>MSPFLRVTVPVILLLVIFVTSAIICFVSGGGGGVIILLCVILLALCFYLPVGARLRTRRYFMPRPLAFHFDGDCAERFSKVQKVFEKNFRDGWEVEGAAFCVYLDGEKVIDIWGGYADSSSHRRWKSDTMTTCFSSTKGVAAICFAMLVDRGLVSYDDLVAKHWPEFGKNGKENITIKTLLSHQGGLAYVDGVILADDITDHTRMSKILEDQLPNWPPGEKTGYHALTFGWLLDQLIRRIDPEKRSVSRFFREEIGDPNDIEFYIGLPPALDHKVARLSNTTIKRMLREAFEQPVILKMVWYFLRSSKASNFHRIGKNVAWMGTDITMFNNPELRAMEIPAANGVGTARGLAKINSLVAEGKIIRQETLDIIKEPVLIEEYDTTLGFTESKGWGLHYTKSPQNDWIFGHPGMGGQNVKIDLKNRLAFAYISNGLKAGVGDYTGTFKRLQTALYECLSDTQTAAKL</sequence>
<dbReference type="InterPro" id="IPR012338">
    <property type="entry name" value="Beta-lactam/transpept-like"/>
</dbReference>
<evidence type="ECO:0000259" key="2">
    <source>
        <dbReference type="Pfam" id="PF00144"/>
    </source>
</evidence>
<keyword evidence="1" id="KW-0472">Membrane</keyword>
<dbReference type="AlphaFoldDB" id="A0A914VQA1"/>
<dbReference type="Pfam" id="PF00144">
    <property type="entry name" value="Beta-lactamase"/>
    <property type="match status" value="1"/>
</dbReference>
<feature type="transmembrane region" description="Helical" evidence="1">
    <location>
        <begin position="7"/>
        <end position="29"/>
    </location>
</feature>
<protein>
    <submittedName>
        <fullName evidence="4">Beta-lactamase-related domain-containing protein</fullName>
    </submittedName>
</protein>
<dbReference type="InterPro" id="IPR001466">
    <property type="entry name" value="Beta-lactam-related"/>
</dbReference>
<keyword evidence="3" id="KW-1185">Reference proteome</keyword>
<evidence type="ECO:0000256" key="1">
    <source>
        <dbReference type="SAM" id="Phobius"/>
    </source>
</evidence>
<dbReference type="PANTHER" id="PTHR43319:SF3">
    <property type="entry name" value="BETA-LACTAMASE-RELATED DOMAIN-CONTAINING PROTEIN"/>
    <property type="match status" value="1"/>
</dbReference>
<name>A0A914VQA1_9BILA</name>
<evidence type="ECO:0000313" key="4">
    <source>
        <dbReference type="WBParaSite" id="PSAMB.scaffold2313size23931.g17252.t1"/>
    </source>
</evidence>
<dbReference type="Proteomes" id="UP000887566">
    <property type="component" value="Unplaced"/>
</dbReference>
<reference evidence="4" key="1">
    <citation type="submission" date="2022-11" db="UniProtKB">
        <authorList>
            <consortium name="WormBaseParasite"/>
        </authorList>
    </citation>
    <scope>IDENTIFICATION</scope>
</reference>
<keyword evidence="1" id="KW-1133">Transmembrane helix</keyword>
<dbReference type="InterPro" id="IPR052907">
    <property type="entry name" value="Beta-lactamase/esterase"/>
</dbReference>
<feature type="domain" description="Beta-lactamase-related" evidence="2">
    <location>
        <begin position="85"/>
        <end position="438"/>
    </location>
</feature>
<keyword evidence="1" id="KW-0812">Transmembrane</keyword>
<dbReference type="Gene3D" id="3.40.710.10">
    <property type="entry name" value="DD-peptidase/beta-lactamase superfamily"/>
    <property type="match status" value="1"/>
</dbReference>
<dbReference type="PANTHER" id="PTHR43319">
    <property type="entry name" value="BETA-LACTAMASE-RELATED"/>
    <property type="match status" value="1"/>
</dbReference>
<proteinExistence type="predicted"/>
<dbReference type="WBParaSite" id="PSAMB.scaffold2313size23931.g17252.t1">
    <property type="protein sequence ID" value="PSAMB.scaffold2313size23931.g17252.t1"/>
    <property type="gene ID" value="PSAMB.scaffold2313size23931.g17252"/>
</dbReference>
<dbReference type="SUPFAM" id="SSF56601">
    <property type="entry name" value="beta-lactamase/transpeptidase-like"/>
    <property type="match status" value="1"/>
</dbReference>
<accession>A0A914VQA1</accession>
<evidence type="ECO:0000313" key="3">
    <source>
        <dbReference type="Proteomes" id="UP000887566"/>
    </source>
</evidence>
<feature type="transmembrane region" description="Helical" evidence="1">
    <location>
        <begin position="35"/>
        <end position="55"/>
    </location>
</feature>